<name>A0ABX7N6T1_9BACT</name>
<dbReference type="Gene3D" id="2.20.140.10">
    <property type="entry name" value="WGR domain"/>
    <property type="match status" value="1"/>
</dbReference>
<sequence length="210" mass="23499">MSDSTTLTGVRNIRVSEDFWVECAPLLGKNVFLDLALVGRKRSGDISLSLPEGTRLIGYGRQEKDYLVFLRTLESFLPRSPTTGLKAWGEATFESTNGGRWRVLFQYGPKPAIRVRYQVWAIKPSSSIRPLSVKRAKTGPHPEVERLFVDAETAFRGVTLAGNELRVREGSLGEMGRTKRTAFKDEKQARVAANTLIAKLGRQGFTERKL</sequence>
<dbReference type="RefSeq" id="WP_206715918.1">
    <property type="nucleotide sequence ID" value="NZ_CP071091.1"/>
</dbReference>
<gene>
    <name evidence="1" type="ORF">JY572_38400</name>
</gene>
<protein>
    <submittedName>
        <fullName evidence="1">Uncharacterized protein</fullName>
    </submittedName>
</protein>
<evidence type="ECO:0000313" key="1">
    <source>
        <dbReference type="EMBL" id="QSQ14124.1"/>
    </source>
</evidence>
<proteinExistence type="predicted"/>
<dbReference type="Proteomes" id="UP000663090">
    <property type="component" value="Chromosome"/>
</dbReference>
<accession>A0ABX7N6T1</accession>
<organism evidence="1 2">
    <name type="scientific">Myxococcus landrumensis</name>
    <dbReference type="NCBI Taxonomy" id="2813577"/>
    <lineage>
        <taxon>Bacteria</taxon>
        <taxon>Pseudomonadati</taxon>
        <taxon>Myxococcota</taxon>
        <taxon>Myxococcia</taxon>
        <taxon>Myxococcales</taxon>
        <taxon>Cystobacterineae</taxon>
        <taxon>Myxococcaceae</taxon>
        <taxon>Myxococcus</taxon>
    </lineage>
</organism>
<keyword evidence="2" id="KW-1185">Reference proteome</keyword>
<evidence type="ECO:0000313" key="2">
    <source>
        <dbReference type="Proteomes" id="UP000663090"/>
    </source>
</evidence>
<reference evidence="1 2" key="1">
    <citation type="submission" date="2021-02" db="EMBL/GenBank/DDBJ databases">
        <title>De Novo genome assembly of isolated myxobacteria.</title>
        <authorList>
            <person name="Stevens D.C."/>
        </authorList>
    </citation>
    <scope>NUCLEOTIDE SEQUENCE [LARGE SCALE GENOMIC DNA]</scope>
    <source>
        <strain evidence="1 2">SCHIC003</strain>
    </source>
</reference>
<dbReference type="EMBL" id="CP071091">
    <property type="protein sequence ID" value="QSQ14124.1"/>
    <property type="molecule type" value="Genomic_DNA"/>
</dbReference>